<dbReference type="EMBL" id="JACJTC010000017">
    <property type="protein sequence ID" value="MBD2614231.1"/>
    <property type="molecule type" value="Genomic_DNA"/>
</dbReference>
<proteinExistence type="predicted"/>
<keyword evidence="1" id="KW-0472">Membrane</keyword>
<dbReference type="Pfam" id="PF20712">
    <property type="entry name" value="CyanoTRADDas_TM"/>
    <property type="match status" value="1"/>
</dbReference>
<protein>
    <recommendedName>
        <fullName evidence="2">Cyanobacterial TRADD-N associated 2 transmembrane domain-containing protein</fullName>
    </recommendedName>
</protein>
<dbReference type="Proteomes" id="UP000606396">
    <property type="component" value="Unassembled WGS sequence"/>
</dbReference>
<feature type="transmembrane region" description="Helical" evidence="1">
    <location>
        <begin position="32"/>
        <end position="57"/>
    </location>
</feature>
<reference evidence="3 4" key="1">
    <citation type="journal article" date="2020" name="ISME J.">
        <title>Comparative genomics reveals insights into cyanobacterial evolution and habitat adaptation.</title>
        <authorList>
            <person name="Chen M.Y."/>
            <person name="Teng W.K."/>
            <person name="Zhao L."/>
            <person name="Hu C.X."/>
            <person name="Zhou Y.K."/>
            <person name="Han B.P."/>
            <person name="Song L.R."/>
            <person name="Shu W.S."/>
        </authorList>
    </citation>
    <scope>NUCLEOTIDE SEQUENCE [LARGE SCALE GENOMIC DNA]</scope>
    <source>
        <strain evidence="3 4">FACHB-252</strain>
    </source>
</reference>
<sequence>MKLNLRNIKETNHNNNDIKQELMQELLRQAKLTFNLALSVTAASAMMTLGGVGLLYFNKVSEASLTVGGGALATITSVQLAKQTKEELLEIIKKSDG</sequence>
<evidence type="ECO:0000313" key="3">
    <source>
        <dbReference type="EMBL" id="MBD2614231.1"/>
    </source>
</evidence>
<organism evidence="3 4">
    <name type="scientific">Nostoc punctiforme FACHB-252</name>
    <dbReference type="NCBI Taxonomy" id="1357509"/>
    <lineage>
        <taxon>Bacteria</taxon>
        <taxon>Bacillati</taxon>
        <taxon>Cyanobacteriota</taxon>
        <taxon>Cyanophyceae</taxon>
        <taxon>Nostocales</taxon>
        <taxon>Nostocaceae</taxon>
        <taxon>Nostoc</taxon>
    </lineage>
</organism>
<evidence type="ECO:0000259" key="2">
    <source>
        <dbReference type="Pfam" id="PF20712"/>
    </source>
</evidence>
<name>A0ABR8HES6_NOSPU</name>
<comment type="caution">
    <text evidence="3">The sequence shown here is derived from an EMBL/GenBank/DDBJ whole genome shotgun (WGS) entry which is preliminary data.</text>
</comment>
<evidence type="ECO:0000256" key="1">
    <source>
        <dbReference type="SAM" id="Phobius"/>
    </source>
</evidence>
<keyword evidence="1" id="KW-1133">Transmembrane helix</keyword>
<accession>A0ABR8HES6</accession>
<gene>
    <name evidence="3" type="ORF">H6G94_23650</name>
</gene>
<evidence type="ECO:0000313" key="4">
    <source>
        <dbReference type="Proteomes" id="UP000606396"/>
    </source>
</evidence>
<dbReference type="InterPro" id="IPR048567">
    <property type="entry name" value="CyanoTRADDas_TM"/>
</dbReference>
<keyword evidence="1" id="KW-0812">Transmembrane</keyword>
<keyword evidence="4" id="KW-1185">Reference proteome</keyword>
<dbReference type="RefSeq" id="WP_190951256.1">
    <property type="nucleotide sequence ID" value="NZ_JACJTC010000017.1"/>
</dbReference>
<feature type="domain" description="Cyanobacterial TRADD-N associated 2 transmembrane" evidence="2">
    <location>
        <begin position="26"/>
        <end position="88"/>
    </location>
</feature>